<evidence type="ECO:0000313" key="1">
    <source>
        <dbReference type="EMBL" id="JAP17129.1"/>
    </source>
</evidence>
<sequence>MPLWMVSQSAITSARVGSGRVLHTFPCIFSKEFVSCFEVVTYPSPKECLFRCTNTLSQWPFSCNKRTILPLFSSPLCCFNLVLHGRIKKMLRLCGMGWFQLKV</sequence>
<organism evidence="1">
    <name type="scientific">Solanum chacoense</name>
    <name type="common">Chaco potato</name>
    <dbReference type="NCBI Taxonomy" id="4108"/>
    <lineage>
        <taxon>Eukaryota</taxon>
        <taxon>Viridiplantae</taxon>
        <taxon>Streptophyta</taxon>
        <taxon>Embryophyta</taxon>
        <taxon>Tracheophyta</taxon>
        <taxon>Spermatophyta</taxon>
        <taxon>Magnoliopsida</taxon>
        <taxon>eudicotyledons</taxon>
        <taxon>Gunneridae</taxon>
        <taxon>Pentapetalae</taxon>
        <taxon>asterids</taxon>
        <taxon>lamiids</taxon>
        <taxon>Solanales</taxon>
        <taxon>Solanaceae</taxon>
        <taxon>Solanoideae</taxon>
        <taxon>Solaneae</taxon>
        <taxon>Solanum</taxon>
    </lineage>
</organism>
<dbReference type="AlphaFoldDB" id="A0A0V0HB86"/>
<reference evidence="1" key="1">
    <citation type="submission" date="2015-12" db="EMBL/GenBank/DDBJ databases">
        <title>Gene expression during late stages of embryo sac development: a critical building block for successful pollen-pistil interactions.</title>
        <authorList>
            <person name="Liu Y."/>
            <person name="Joly V."/>
            <person name="Sabar M."/>
            <person name="Matton D.P."/>
        </authorList>
    </citation>
    <scope>NUCLEOTIDE SEQUENCE</scope>
</reference>
<dbReference type="EMBL" id="GEDG01022919">
    <property type="protein sequence ID" value="JAP17129.1"/>
    <property type="molecule type" value="Transcribed_RNA"/>
</dbReference>
<proteinExistence type="predicted"/>
<name>A0A0V0HB86_SOLCH</name>
<protein>
    <submittedName>
        <fullName evidence="1">Putative ovule protein</fullName>
    </submittedName>
</protein>
<accession>A0A0V0HB86</accession>